<reference evidence="1 2" key="1">
    <citation type="submission" date="2021-06" db="EMBL/GenBank/DDBJ databases">
        <authorList>
            <person name="Palmer J.M."/>
        </authorList>
    </citation>
    <scope>NUCLEOTIDE SEQUENCE [LARGE SCALE GENOMIC DNA]</scope>
    <source>
        <strain evidence="1 2">MEX-2019</strain>
        <tissue evidence="1">Muscle</tissue>
    </source>
</reference>
<accession>A0AAV9SN26</accession>
<dbReference type="Proteomes" id="UP001311232">
    <property type="component" value="Unassembled WGS sequence"/>
</dbReference>
<evidence type="ECO:0000313" key="1">
    <source>
        <dbReference type="EMBL" id="KAK5622209.1"/>
    </source>
</evidence>
<name>A0AAV9SN26_9TELE</name>
<dbReference type="AlphaFoldDB" id="A0AAV9SN26"/>
<sequence>MEDTHLNQIQINTISSGNRNATDPCGSMRQEEFTSLSPDLVPGRSVEEMLTRFLTGGGFYSLISTISHIGNTNGGTYDIRENTSGLRMTHDSNTWMASHIQRLTYAGLVPGEIEGLGPGSDL</sequence>
<proteinExistence type="predicted"/>
<gene>
    <name evidence="1" type="ORF">CRENBAI_007958</name>
</gene>
<keyword evidence="2" id="KW-1185">Reference proteome</keyword>
<comment type="caution">
    <text evidence="1">The sequence shown here is derived from an EMBL/GenBank/DDBJ whole genome shotgun (WGS) entry which is preliminary data.</text>
</comment>
<protein>
    <submittedName>
        <fullName evidence="1">Uncharacterized protein</fullName>
    </submittedName>
</protein>
<organism evidence="1 2">
    <name type="scientific">Crenichthys baileyi</name>
    <name type="common">White River springfish</name>
    <dbReference type="NCBI Taxonomy" id="28760"/>
    <lineage>
        <taxon>Eukaryota</taxon>
        <taxon>Metazoa</taxon>
        <taxon>Chordata</taxon>
        <taxon>Craniata</taxon>
        <taxon>Vertebrata</taxon>
        <taxon>Euteleostomi</taxon>
        <taxon>Actinopterygii</taxon>
        <taxon>Neopterygii</taxon>
        <taxon>Teleostei</taxon>
        <taxon>Neoteleostei</taxon>
        <taxon>Acanthomorphata</taxon>
        <taxon>Ovalentaria</taxon>
        <taxon>Atherinomorphae</taxon>
        <taxon>Cyprinodontiformes</taxon>
        <taxon>Goodeidae</taxon>
        <taxon>Crenichthys</taxon>
    </lineage>
</organism>
<dbReference type="EMBL" id="JAHHUM010000167">
    <property type="protein sequence ID" value="KAK5622209.1"/>
    <property type="molecule type" value="Genomic_DNA"/>
</dbReference>
<evidence type="ECO:0000313" key="2">
    <source>
        <dbReference type="Proteomes" id="UP001311232"/>
    </source>
</evidence>